<dbReference type="AlphaFoldDB" id="A0A4D4KKD4"/>
<dbReference type="Pfam" id="PF11706">
    <property type="entry name" value="zf-CGNR"/>
    <property type="match status" value="1"/>
</dbReference>
<accession>A0A4D4KKD4</accession>
<proteinExistence type="predicted"/>
<protein>
    <recommendedName>
        <fullName evidence="1">Zinc finger CGNR domain-containing protein</fullName>
    </recommendedName>
</protein>
<keyword evidence="3" id="KW-1185">Reference proteome</keyword>
<dbReference type="SUPFAM" id="SSF160904">
    <property type="entry name" value="Jann2411-like"/>
    <property type="match status" value="1"/>
</dbReference>
<dbReference type="InterPro" id="IPR023286">
    <property type="entry name" value="ABATE_dom_sf"/>
</dbReference>
<dbReference type="Proteomes" id="UP000299290">
    <property type="component" value="Unassembled WGS sequence"/>
</dbReference>
<evidence type="ECO:0000313" key="3">
    <source>
        <dbReference type="Proteomes" id="UP000299290"/>
    </source>
</evidence>
<gene>
    <name evidence="2" type="ORF">SANT12839_098340</name>
</gene>
<dbReference type="PANTHER" id="PTHR35525">
    <property type="entry name" value="BLL6575 PROTEIN"/>
    <property type="match status" value="1"/>
</dbReference>
<organism evidence="2 3">
    <name type="scientific">Streptomyces antimycoticus</name>
    <dbReference type="NCBI Taxonomy" id="68175"/>
    <lineage>
        <taxon>Bacteria</taxon>
        <taxon>Bacillati</taxon>
        <taxon>Actinomycetota</taxon>
        <taxon>Actinomycetes</taxon>
        <taxon>Kitasatosporales</taxon>
        <taxon>Streptomycetaceae</taxon>
        <taxon>Streptomyces</taxon>
        <taxon>Streptomyces violaceusniger group</taxon>
    </lineage>
</organism>
<sequence>MTVPETPGNGSVNDFVFVSGRLSLDLAGTLLWRRSRRIELLSRPDDLRRWIHQAGLLDAPGSLDARALQRVCRLREAVYVLVRAWPLAPAADDDLREALAEVNEASRLPLPRHQLDEAGQLTRTGGVDEVLGAVARDAVDLMGGADFTRVRECQNEECTRLFVDLSRSTNRRWCGMAECGNRHKVASYRKRRQQAQ</sequence>
<dbReference type="InterPro" id="IPR021005">
    <property type="entry name" value="Znf_CGNR"/>
</dbReference>
<dbReference type="Pfam" id="PF07336">
    <property type="entry name" value="ABATE"/>
    <property type="match status" value="1"/>
</dbReference>
<dbReference type="Gene3D" id="1.10.3300.10">
    <property type="entry name" value="Jann2411-like domain"/>
    <property type="match status" value="1"/>
</dbReference>
<evidence type="ECO:0000313" key="2">
    <source>
        <dbReference type="EMBL" id="GDY48952.1"/>
    </source>
</evidence>
<name>A0A4D4KKD4_9ACTN</name>
<dbReference type="EMBL" id="BJHV01000001">
    <property type="protein sequence ID" value="GDY48952.1"/>
    <property type="molecule type" value="Genomic_DNA"/>
</dbReference>
<dbReference type="PANTHER" id="PTHR35525:SF3">
    <property type="entry name" value="BLL6575 PROTEIN"/>
    <property type="match status" value="1"/>
</dbReference>
<evidence type="ECO:0000259" key="1">
    <source>
        <dbReference type="Pfam" id="PF11706"/>
    </source>
</evidence>
<feature type="domain" description="Zinc finger CGNR" evidence="1">
    <location>
        <begin position="149"/>
        <end position="192"/>
    </location>
</feature>
<reference evidence="2 3" key="1">
    <citation type="journal article" date="2020" name="Int. J. Syst. Evol. Microbiol.">
        <title>Reclassification of Streptomyces castelarensis and Streptomyces sporoclivatus as later heterotypic synonyms of Streptomyces antimycoticus.</title>
        <authorList>
            <person name="Komaki H."/>
            <person name="Tamura T."/>
        </authorList>
    </citation>
    <scope>NUCLEOTIDE SEQUENCE [LARGE SCALE GENOMIC DNA]</scope>
    <source>
        <strain evidence="2 3">NBRC 12839</strain>
    </source>
</reference>
<comment type="caution">
    <text evidence="2">The sequence shown here is derived from an EMBL/GenBank/DDBJ whole genome shotgun (WGS) entry which is preliminary data.</text>
</comment>
<dbReference type="InterPro" id="IPR010852">
    <property type="entry name" value="ABATE"/>
</dbReference>